<evidence type="ECO:0000256" key="1">
    <source>
        <dbReference type="ARBA" id="ARBA00022603"/>
    </source>
</evidence>
<dbReference type="InterPro" id="IPR050600">
    <property type="entry name" value="SETD3_SETD6_MTase"/>
</dbReference>
<evidence type="ECO:0000313" key="5">
    <source>
        <dbReference type="EMBL" id="RUS32440.1"/>
    </source>
</evidence>
<protein>
    <recommendedName>
        <fullName evidence="4">Rubisco LSMT substrate-binding domain-containing protein</fullName>
    </recommendedName>
</protein>
<organism evidence="5 6">
    <name type="scientific">Jimgerdemannia flammicorona</name>
    <dbReference type="NCBI Taxonomy" id="994334"/>
    <lineage>
        <taxon>Eukaryota</taxon>
        <taxon>Fungi</taxon>
        <taxon>Fungi incertae sedis</taxon>
        <taxon>Mucoromycota</taxon>
        <taxon>Mucoromycotina</taxon>
        <taxon>Endogonomycetes</taxon>
        <taxon>Endogonales</taxon>
        <taxon>Endogonaceae</taxon>
        <taxon>Jimgerdemannia</taxon>
    </lineage>
</organism>
<accession>A0A433QRP0</accession>
<proteinExistence type="predicted"/>
<dbReference type="InterPro" id="IPR046341">
    <property type="entry name" value="SET_dom_sf"/>
</dbReference>
<reference evidence="5 6" key="1">
    <citation type="journal article" date="2018" name="New Phytol.">
        <title>Phylogenomics of Endogonaceae and evolution of mycorrhizas within Mucoromycota.</title>
        <authorList>
            <person name="Chang Y."/>
            <person name="Desiro A."/>
            <person name="Na H."/>
            <person name="Sandor L."/>
            <person name="Lipzen A."/>
            <person name="Clum A."/>
            <person name="Barry K."/>
            <person name="Grigoriev I.V."/>
            <person name="Martin F.M."/>
            <person name="Stajich J.E."/>
            <person name="Smith M.E."/>
            <person name="Bonito G."/>
            <person name="Spatafora J.W."/>
        </authorList>
    </citation>
    <scope>NUCLEOTIDE SEQUENCE [LARGE SCALE GENOMIC DNA]</scope>
    <source>
        <strain evidence="5 6">AD002</strain>
    </source>
</reference>
<dbReference type="Proteomes" id="UP000274822">
    <property type="component" value="Unassembled WGS sequence"/>
</dbReference>
<evidence type="ECO:0000256" key="2">
    <source>
        <dbReference type="ARBA" id="ARBA00022679"/>
    </source>
</evidence>
<dbReference type="GO" id="GO:0032259">
    <property type="term" value="P:methylation"/>
    <property type="evidence" value="ECO:0007669"/>
    <property type="project" value="UniProtKB-KW"/>
</dbReference>
<sequence length="461" mass="51376">MDLFQHWLDFHNVRRTLIVKPYAQDDGYCLVASKALTPGETTIEIPELLLMSSISAKNSPSFAKVYRVLCPKSDPDLEANTTSIIDLDGLYDSISQEVLILSLFLLHERSKLESSLWHPYITLLPRTFTTPLFFTPQELTLLEPTPLHSLVLTMLETLQVLHTRIVLPLLQTFPTLLNPSSATPAALLWAYTAIESRAFKLNLIGADPLVLNTTLVPLADLANHVPSARDATLRIERFDPHTRMLRIVCAETAPAAGRELHLCYNDLANWQLLLYYGFTILQNPFDRVNLSFGPPDDDDGEVKKLMLLALGEELGFGLEHSVQASWVEGADQVVGAGLVGSLRLLLMDEEDLSRYSVENLETLLRESASERNEQAVLETLRGLFEGMREQYPTTLGEDQKRVEAVVGEGLSRGEYYTLLYLVGQKEIIDNALEWVEAREECQVSGNTLDGGSQSPSVPGNV</sequence>
<dbReference type="InterPro" id="IPR036464">
    <property type="entry name" value="Rubisco_LSMT_subst-bd_sf"/>
</dbReference>
<keyword evidence="6" id="KW-1185">Reference proteome</keyword>
<feature type="domain" description="Rubisco LSMT substrate-binding" evidence="4">
    <location>
        <begin position="308"/>
        <end position="427"/>
    </location>
</feature>
<dbReference type="InterPro" id="IPR015353">
    <property type="entry name" value="Rubisco_LSMT_subst-bd"/>
</dbReference>
<keyword evidence="2" id="KW-0808">Transferase</keyword>
<dbReference type="AlphaFoldDB" id="A0A433QRP0"/>
<evidence type="ECO:0000259" key="4">
    <source>
        <dbReference type="Pfam" id="PF09273"/>
    </source>
</evidence>
<evidence type="ECO:0000313" key="6">
    <source>
        <dbReference type="Proteomes" id="UP000274822"/>
    </source>
</evidence>
<keyword evidence="1" id="KW-0489">Methyltransferase</keyword>
<keyword evidence="3" id="KW-0949">S-adenosyl-L-methionine</keyword>
<gene>
    <name evidence="5" type="ORF">BC938DRAFT_475384</name>
</gene>
<dbReference type="Pfam" id="PF09273">
    <property type="entry name" value="Rubis-subs-bind"/>
    <property type="match status" value="1"/>
</dbReference>
<comment type="caution">
    <text evidence="5">The sequence shown here is derived from an EMBL/GenBank/DDBJ whole genome shotgun (WGS) entry which is preliminary data.</text>
</comment>
<evidence type="ECO:0000256" key="3">
    <source>
        <dbReference type="ARBA" id="ARBA00022691"/>
    </source>
</evidence>
<dbReference type="SUPFAM" id="SSF81822">
    <property type="entry name" value="RuBisCo LSMT C-terminal, substrate-binding domain"/>
    <property type="match status" value="1"/>
</dbReference>
<dbReference type="EMBL" id="RBNJ01002050">
    <property type="protein sequence ID" value="RUS32440.1"/>
    <property type="molecule type" value="Genomic_DNA"/>
</dbReference>
<dbReference type="GO" id="GO:0016279">
    <property type="term" value="F:protein-lysine N-methyltransferase activity"/>
    <property type="evidence" value="ECO:0007669"/>
    <property type="project" value="TreeGrafter"/>
</dbReference>
<dbReference type="CDD" id="cd10527">
    <property type="entry name" value="SET_LSMT"/>
    <property type="match status" value="1"/>
</dbReference>
<dbReference type="Gene3D" id="3.90.1420.10">
    <property type="entry name" value="Rubisco LSMT, substrate-binding domain"/>
    <property type="match status" value="1"/>
</dbReference>
<name>A0A433QRP0_9FUNG</name>
<dbReference type="SUPFAM" id="SSF82199">
    <property type="entry name" value="SET domain"/>
    <property type="match status" value="1"/>
</dbReference>
<dbReference type="PANTHER" id="PTHR13271">
    <property type="entry name" value="UNCHARACTERIZED PUTATIVE METHYLTRANSFERASE"/>
    <property type="match status" value="1"/>
</dbReference>
<dbReference type="Gene3D" id="3.90.1410.10">
    <property type="entry name" value="set domain protein methyltransferase, domain 1"/>
    <property type="match status" value="1"/>
</dbReference>